<dbReference type="Proteomes" id="UP000077868">
    <property type="component" value="Chromosome"/>
</dbReference>
<dbReference type="AlphaFoldDB" id="A0A1A9GMT4"/>
<proteinExistence type="predicted"/>
<evidence type="ECO:0008006" key="4">
    <source>
        <dbReference type="Google" id="ProtNLM"/>
    </source>
</evidence>
<keyword evidence="3" id="KW-1185">Reference proteome</keyword>
<evidence type="ECO:0000313" key="3">
    <source>
        <dbReference type="Proteomes" id="UP000077868"/>
    </source>
</evidence>
<dbReference type="KEGG" id="ndk:I601_2497"/>
<protein>
    <recommendedName>
        <fullName evidence="4">Preprotein translocase subunit SecD</fullName>
    </recommendedName>
</protein>
<accession>A0A1A9GMT4</accession>
<reference evidence="2 3" key="1">
    <citation type="submission" date="2016-03" db="EMBL/GenBank/DDBJ databases">
        <title>Complete genome sequence of a soil Actinobacterium, Nocardioides dokdonensis FR1436.</title>
        <authorList>
            <person name="Kwon S.-K."/>
            <person name="Kim K."/>
            <person name="Kim J.F."/>
        </authorList>
    </citation>
    <scope>NUCLEOTIDE SEQUENCE [LARGE SCALE GENOMIC DNA]</scope>
    <source>
        <strain evidence="2 3">FR1436</strain>
    </source>
</reference>
<keyword evidence="1" id="KW-0732">Signal</keyword>
<organism evidence="2 3">
    <name type="scientific">Nocardioides dokdonensis FR1436</name>
    <dbReference type="NCBI Taxonomy" id="1300347"/>
    <lineage>
        <taxon>Bacteria</taxon>
        <taxon>Bacillati</taxon>
        <taxon>Actinomycetota</taxon>
        <taxon>Actinomycetes</taxon>
        <taxon>Propionibacteriales</taxon>
        <taxon>Nocardioidaceae</taxon>
        <taxon>Nocardioides</taxon>
    </lineage>
</organism>
<dbReference type="PROSITE" id="PS51257">
    <property type="entry name" value="PROKAR_LIPOPROTEIN"/>
    <property type="match status" value="1"/>
</dbReference>
<dbReference type="RefSeq" id="WP_157520125.1">
    <property type="nucleotide sequence ID" value="NZ_CP015079.1"/>
</dbReference>
<dbReference type="OrthoDB" id="3781650at2"/>
<evidence type="ECO:0000313" key="2">
    <source>
        <dbReference type="EMBL" id="ANH38913.1"/>
    </source>
</evidence>
<feature type="signal peptide" evidence="1">
    <location>
        <begin position="1"/>
        <end position="19"/>
    </location>
</feature>
<name>A0A1A9GMT4_9ACTN</name>
<feature type="chain" id="PRO_5039209273" description="Preprotein translocase subunit SecD" evidence="1">
    <location>
        <begin position="20"/>
        <end position="308"/>
    </location>
</feature>
<dbReference type="PATRIC" id="fig|1300347.3.peg.2489"/>
<gene>
    <name evidence="2" type="ORF">I601_2497</name>
</gene>
<sequence length="308" mass="32402">MTRTAVLVGLAALSLPLLAACAGPSHQSDAEALRDQLAALPGVSKATLDYTEPVTLDSGKLQLQVAMSKDADADQVTEVVATTYAAFADTHRAEEGDLDVRVGGDVLHLRSFEPEADVTAVQEAAVQAVAVLPGGKVRADINTQDVSKEPHVFTTFSVAVEEPGRESVLEKLATLETEHADIPDAGWRVQSGGRSGWLVSADEAFPGTEVLALFDELGDGLPDGATVRLYDDFAEVRLPADTSPEEASAVVGRHLRSLGGVQDAWYDVQSGRTLLASISDGDCFFDTGAIGKRLEQDHGAGCAEVTHP</sequence>
<dbReference type="EMBL" id="CP015079">
    <property type="protein sequence ID" value="ANH38913.1"/>
    <property type="molecule type" value="Genomic_DNA"/>
</dbReference>
<evidence type="ECO:0000256" key="1">
    <source>
        <dbReference type="SAM" id="SignalP"/>
    </source>
</evidence>